<dbReference type="PROSITE" id="PS00375">
    <property type="entry name" value="UDPGT"/>
    <property type="match status" value="1"/>
</dbReference>
<dbReference type="GO" id="GO:0080044">
    <property type="term" value="F:quercetin 7-O-glucosyltransferase activity"/>
    <property type="evidence" value="ECO:0007669"/>
    <property type="project" value="TreeGrafter"/>
</dbReference>
<dbReference type="GO" id="GO:0080043">
    <property type="term" value="F:quercetin 3-O-glucosyltransferase activity"/>
    <property type="evidence" value="ECO:0007669"/>
    <property type="project" value="TreeGrafter"/>
</dbReference>
<keyword evidence="5" id="KW-1185">Reference proteome</keyword>
<evidence type="ECO:0000256" key="1">
    <source>
        <dbReference type="ARBA" id="ARBA00009995"/>
    </source>
</evidence>
<evidence type="ECO:0000256" key="2">
    <source>
        <dbReference type="ARBA" id="ARBA00022676"/>
    </source>
</evidence>
<dbReference type="PANTHER" id="PTHR11926">
    <property type="entry name" value="GLUCOSYL/GLUCURONOSYL TRANSFERASES"/>
    <property type="match status" value="1"/>
</dbReference>
<evidence type="ECO:0000313" key="5">
    <source>
        <dbReference type="Proteomes" id="UP001280121"/>
    </source>
</evidence>
<evidence type="ECO:0000313" key="4">
    <source>
        <dbReference type="EMBL" id="KAK2648015.1"/>
    </source>
</evidence>
<dbReference type="SUPFAM" id="SSF53756">
    <property type="entry name" value="UDP-Glycosyltransferase/glycogen phosphorylase"/>
    <property type="match status" value="2"/>
</dbReference>
<dbReference type="InterPro" id="IPR002213">
    <property type="entry name" value="UDP_glucos_trans"/>
</dbReference>
<comment type="similarity">
    <text evidence="1">Belongs to the UDP-glycosyltransferase family.</text>
</comment>
<dbReference type="Proteomes" id="UP001280121">
    <property type="component" value="Unassembled WGS sequence"/>
</dbReference>
<organism evidence="4 5">
    <name type="scientific">Dipteronia dyeriana</name>
    <dbReference type="NCBI Taxonomy" id="168575"/>
    <lineage>
        <taxon>Eukaryota</taxon>
        <taxon>Viridiplantae</taxon>
        <taxon>Streptophyta</taxon>
        <taxon>Embryophyta</taxon>
        <taxon>Tracheophyta</taxon>
        <taxon>Spermatophyta</taxon>
        <taxon>Magnoliopsida</taxon>
        <taxon>eudicotyledons</taxon>
        <taxon>Gunneridae</taxon>
        <taxon>Pentapetalae</taxon>
        <taxon>rosids</taxon>
        <taxon>malvids</taxon>
        <taxon>Sapindales</taxon>
        <taxon>Sapindaceae</taxon>
        <taxon>Hippocastanoideae</taxon>
        <taxon>Acereae</taxon>
        <taxon>Dipteronia</taxon>
    </lineage>
</organism>
<evidence type="ECO:0000256" key="3">
    <source>
        <dbReference type="ARBA" id="ARBA00022679"/>
    </source>
</evidence>
<proteinExistence type="inferred from homology"/>
<sequence>MEKKSFNPHVLLIPNTLQGHITPMVQFGKRLVSKGIKVTLVTSVYLSKSIHVDPECSIAIETISDGFDDTGSQDAGSIEACFTSFRINGSRTLAELIEKLADKGQPATAIVYDGLFPWVLDVAKQYGLFKAVFFNQTCAVNSIYYHVNRGLLKLPLTGSHILLPELPLLLPSETPLILYIYGKDLTPPDLVELVTNQYSNIDEADWLIFDIFYKLEEKIVDWMSKLWKVGTVGPTLPSMYLDKRLENDKEYSINLFEPKTSTCMSWLNDKPIGSVVYVAFGSVGISGQTLQFFTATDMEKKGCKPHVLIVPNTGQGHITPMVQFGKRLVSKGIKVTLVTSVYLSKSMHVDPESTIAIETISDGFDEIDPLKAGVTSKVYFPSFRINGSRTLAEVIEKLSNNGQPATAIVYDGLLSWALDVAKQYGLLKVAFFTQSCAVNSINYHVNRKLLPLPITGSHVLLPELPPLLPTETSLFLLVYGKASPLHLQELVSNQFSNMDEADWVLFNTFYKLEEKIVDWMAKLWKVVTVGPTLPSMYLDKRIEEDKDYGIKLFKPKTSDCMNWLNDKPIGSVVYVSFGSVAKLSKEQIDELAWALKGINCYFLWVVRDSLETKLPNKFIEETSNKGLIVSWCPQLAVLAHESIGCFVTHCGFNSVLEALSLGVPMVAMPQWVDQPTNAKFVEDVWGTGIRVLPDEKDLVERQVLLKAIKEIMEGDKGKVIKKNAMKWKELAKEAIDEVFMCIMHNRLTAYN</sequence>
<dbReference type="CDD" id="cd03784">
    <property type="entry name" value="GT1_Gtf-like"/>
    <property type="match status" value="2"/>
</dbReference>
<dbReference type="Gene3D" id="3.40.50.2000">
    <property type="entry name" value="Glycogen Phosphorylase B"/>
    <property type="match status" value="3"/>
</dbReference>
<reference evidence="4" key="1">
    <citation type="journal article" date="2023" name="Plant J.">
        <title>Genome sequences and population genomics provide insights into the demographic history, inbreeding, and mutation load of two 'living fossil' tree species of Dipteronia.</title>
        <authorList>
            <person name="Feng Y."/>
            <person name="Comes H.P."/>
            <person name="Chen J."/>
            <person name="Zhu S."/>
            <person name="Lu R."/>
            <person name="Zhang X."/>
            <person name="Li P."/>
            <person name="Qiu J."/>
            <person name="Olsen K.M."/>
            <person name="Qiu Y."/>
        </authorList>
    </citation>
    <scope>NUCLEOTIDE SEQUENCE</scope>
    <source>
        <strain evidence="4">KIB01</strain>
    </source>
</reference>
<dbReference type="InterPro" id="IPR035595">
    <property type="entry name" value="UDP_glycos_trans_CS"/>
</dbReference>
<name>A0AAD9WZL2_9ROSI</name>
<dbReference type="AlphaFoldDB" id="A0AAD9WZL2"/>
<dbReference type="PANTHER" id="PTHR11926:SF1553">
    <property type="entry name" value="GLYCOSYLTRANSFERASE"/>
    <property type="match status" value="1"/>
</dbReference>
<accession>A0AAD9WZL2</accession>
<dbReference type="Pfam" id="PF00201">
    <property type="entry name" value="UDPGT"/>
    <property type="match status" value="1"/>
</dbReference>
<dbReference type="FunFam" id="3.40.50.2000:FF:000019">
    <property type="entry name" value="Glycosyltransferase"/>
    <property type="match status" value="1"/>
</dbReference>
<dbReference type="EMBL" id="JANJYI010000005">
    <property type="protein sequence ID" value="KAK2648015.1"/>
    <property type="molecule type" value="Genomic_DNA"/>
</dbReference>
<evidence type="ECO:0008006" key="6">
    <source>
        <dbReference type="Google" id="ProtNLM"/>
    </source>
</evidence>
<keyword evidence="3" id="KW-0808">Transferase</keyword>
<comment type="caution">
    <text evidence="4">The sequence shown here is derived from an EMBL/GenBank/DDBJ whole genome shotgun (WGS) entry which is preliminary data.</text>
</comment>
<gene>
    <name evidence="4" type="ORF">Ddye_015504</name>
</gene>
<keyword evidence="2" id="KW-0328">Glycosyltransferase</keyword>
<protein>
    <recommendedName>
        <fullName evidence="6">UDP-glycosyltransferases domain-containing protein</fullName>
    </recommendedName>
</protein>